<name>A0AAE1DIM2_9GAST</name>
<proteinExistence type="predicted"/>
<evidence type="ECO:0000313" key="2">
    <source>
        <dbReference type="Proteomes" id="UP001283361"/>
    </source>
</evidence>
<dbReference type="AlphaFoldDB" id="A0AAE1DIM2"/>
<reference evidence="1" key="1">
    <citation type="journal article" date="2023" name="G3 (Bethesda)">
        <title>A reference genome for the long-term kleptoplast-retaining sea slug Elysia crispata morphotype clarki.</title>
        <authorList>
            <person name="Eastman K.E."/>
            <person name="Pendleton A.L."/>
            <person name="Shaikh M.A."/>
            <person name="Suttiyut T."/>
            <person name="Ogas R."/>
            <person name="Tomko P."/>
            <person name="Gavelis G."/>
            <person name="Widhalm J.R."/>
            <person name="Wisecaver J.H."/>
        </authorList>
    </citation>
    <scope>NUCLEOTIDE SEQUENCE</scope>
    <source>
        <strain evidence="1">ECLA1</strain>
    </source>
</reference>
<sequence length="185" mass="20204">MSTLNPKLRMHQVKTMIEDNARSPECDRDPACPTSLKCFKSRNHQISVSASGRVEDLRLFSFLITVSTAKVYKGVSKGGQGYIRSIPWLVTGSLNSGDWSIAVTVAPVNKVLTLQHGQRKGVEPAVWRQWSLAKLTTQREGEGKEQINEMPGPGALLARSGFSGQLSVVEVWKLEGGTGDLVIRG</sequence>
<accession>A0AAE1DIM2</accession>
<protein>
    <submittedName>
        <fullName evidence="1">Uncharacterized protein</fullName>
    </submittedName>
</protein>
<gene>
    <name evidence="1" type="ORF">RRG08_053327</name>
</gene>
<organism evidence="1 2">
    <name type="scientific">Elysia crispata</name>
    <name type="common">lettuce slug</name>
    <dbReference type="NCBI Taxonomy" id="231223"/>
    <lineage>
        <taxon>Eukaryota</taxon>
        <taxon>Metazoa</taxon>
        <taxon>Spiralia</taxon>
        <taxon>Lophotrochozoa</taxon>
        <taxon>Mollusca</taxon>
        <taxon>Gastropoda</taxon>
        <taxon>Heterobranchia</taxon>
        <taxon>Euthyneura</taxon>
        <taxon>Panpulmonata</taxon>
        <taxon>Sacoglossa</taxon>
        <taxon>Placobranchoidea</taxon>
        <taxon>Plakobranchidae</taxon>
        <taxon>Elysia</taxon>
    </lineage>
</organism>
<dbReference type="EMBL" id="JAWDGP010003764">
    <property type="protein sequence ID" value="KAK3771180.1"/>
    <property type="molecule type" value="Genomic_DNA"/>
</dbReference>
<keyword evidence="2" id="KW-1185">Reference proteome</keyword>
<evidence type="ECO:0000313" key="1">
    <source>
        <dbReference type="EMBL" id="KAK3771180.1"/>
    </source>
</evidence>
<comment type="caution">
    <text evidence="1">The sequence shown here is derived from an EMBL/GenBank/DDBJ whole genome shotgun (WGS) entry which is preliminary data.</text>
</comment>
<dbReference type="Proteomes" id="UP001283361">
    <property type="component" value="Unassembled WGS sequence"/>
</dbReference>